<evidence type="ECO:0000256" key="1">
    <source>
        <dbReference type="ARBA" id="ARBA00006890"/>
    </source>
</evidence>
<dbReference type="PANTHER" id="PTHR43197:SF1">
    <property type="entry name" value="UTP--GLUCOSE-1-PHOSPHATE URIDYLYLTRANSFERASE"/>
    <property type="match status" value="1"/>
</dbReference>
<dbReference type="EMBL" id="CADCTC010000183">
    <property type="protein sequence ID" value="CAA9273566.1"/>
    <property type="molecule type" value="Genomic_DNA"/>
</dbReference>
<comment type="similarity">
    <text evidence="1">Belongs to the UDPGP type 2 family.</text>
</comment>
<evidence type="ECO:0000256" key="5">
    <source>
        <dbReference type="ARBA" id="ARBA00048128"/>
    </source>
</evidence>
<dbReference type="InterPro" id="IPR005835">
    <property type="entry name" value="NTP_transferase_dom"/>
</dbReference>
<dbReference type="Gene3D" id="3.90.550.10">
    <property type="entry name" value="Spore Coat Polysaccharide Biosynthesis Protein SpsA, Chain A"/>
    <property type="match status" value="1"/>
</dbReference>
<organism evidence="7">
    <name type="scientific">uncultured Chloroflexota bacterium</name>
    <dbReference type="NCBI Taxonomy" id="166587"/>
    <lineage>
        <taxon>Bacteria</taxon>
        <taxon>Bacillati</taxon>
        <taxon>Chloroflexota</taxon>
        <taxon>environmental samples</taxon>
    </lineage>
</organism>
<comment type="catalytic activity">
    <reaction evidence="5">
        <text>alpha-D-glucose 1-phosphate + UTP + H(+) = UDP-alpha-D-glucose + diphosphate</text>
        <dbReference type="Rhea" id="RHEA:19889"/>
        <dbReference type="ChEBI" id="CHEBI:15378"/>
        <dbReference type="ChEBI" id="CHEBI:33019"/>
        <dbReference type="ChEBI" id="CHEBI:46398"/>
        <dbReference type="ChEBI" id="CHEBI:58601"/>
        <dbReference type="ChEBI" id="CHEBI:58885"/>
        <dbReference type="EC" id="2.7.7.9"/>
    </reaction>
</comment>
<dbReference type="AlphaFoldDB" id="A0A6J4JD83"/>
<accession>A0A6J4JD83</accession>
<sequence>MTSSGRPRIAIIPLAGRATRHRPASLATPKGLFPLVDLDGRTKPVIHLMLDEAFHSGIERVCLVTGPGEDGPFRRYLDAVRTQDTPPAWPTAPGAISFAVQPTPEGYGHAVLCARDATAGEPALIMLGDHFYLSVESRRCAAQLLDAFATLGASVSAVQRTPEAELHLFGTILGEPHLDHPGAYRVRRIIEKPSPDVARAELRTPGLADGQYLCWFGLHAMSATIFDVLANDVAHDRREHGEFQLTGAQARLAAREPYYAHEVAGARHDMGDPDAYLAAQAALTAARNTR</sequence>
<evidence type="ECO:0000313" key="7">
    <source>
        <dbReference type="EMBL" id="CAA9273566.1"/>
    </source>
</evidence>
<proteinExistence type="inferred from homology"/>
<dbReference type="GO" id="GO:0006011">
    <property type="term" value="P:UDP-alpha-D-glucose metabolic process"/>
    <property type="evidence" value="ECO:0007669"/>
    <property type="project" value="InterPro"/>
</dbReference>
<evidence type="ECO:0000259" key="6">
    <source>
        <dbReference type="Pfam" id="PF00483"/>
    </source>
</evidence>
<reference evidence="7" key="1">
    <citation type="submission" date="2020-02" db="EMBL/GenBank/DDBJ databases">
        <authorList>
            <person name="Meier V. D."/>
        </authorList>
    </citation>
    <scope>NUCLEOTIDE SEQUENCE</scope>
    <source>
        <strain evidence="7">AVDCRST_MAG77</strain>
    </source>
</reference>
<feature type="domain" description="Nucleotidyl transferase" evidence="6">
    <location>
        <begin position="10"/>
        <end position="284"/>
    </location>
</feature>
<keyword evidence="4 7" id="KW-0548">Nucleotidyltransferase</keyword>
<evidence type="ECO:0000256" key="3">
    <source>
        <dbReference type="ARBA" id="ARBA00022679"/>
    </source>
</evidence>
<keyword evidence="3 7" id="KW-0808">Transferase</keyword>
<name>A0A6J4JD83_9CHLR</name>
<dbReference type="GO" id="GO:0003983">
    <property type="term" value="F:UTP:glucose-1-phosphate uridylyltransferase activity"/>
    <property type="evidence" value="ECO:0007669"/>
    <property type="project" value="UniProtKB-EC"/>
</dbReference>
<dbReference type="Pfam" id="PF00483">
    <property type="entry name" value="NTP_transferase"/>
    <property type="match status" value="1"/>
</dbReference>
<evidence type="ECO:0000256" key="4">
    <source>
        <dbReference type="ARBA" id="ARBA00022695"/>
    </source>
</evidence>
<dbReference type="PANTHER" id="PTHR43197">
    <property type="entry name" value="UTP--GLUCOSE-1-PHOSPHATE URIDYLYLTRANSFERASE"/>
    <property type="match status" value="1"/>
</dbReference>
<protein>
    <recommendedName>
        <fullName evidence="2">UTP--glucose-1-phosphate uridylyltransferase</fullName>
        <ecNumber evidence="2">2.7.7.9</ecNumber>
    </recommendedName>
</protein>
<dbReference type="InterPro" id="IPR005771">
    <property type="entry name" value="GalU_uridylyltTrfase_bac/arc"/>
</dbReference>
<gene>
    <name evidence="7" type="ORF">AVDCRST_MAG77-3388</name>
</gene>
<evidence type="ECO:0000256" key="2">
    <source>
        <dbReference type="ARBA" id="ARBA00012415"/>
    </source>
</evidence>
<dbReference type="InterPro" id="IPR029044">
    <property type="entry name" value="Nucleotide-diphossugar_trans"/>
</dbReference>
<dbReference type="SUPFAM" id="SSF53448">
    <property type="entry name" value="Nucleotide-diphospho-sugar transferases"/>
    <property type="match status" value="1"/>
</dbReference>
<dbReference type="EC" id="2.7.7.9" evidence="2"/>